<dbReference type="NCBIfam" id="TIGR00125">
    <property type="entry name" value="cyt_tran_rel"/>
    <property type="match status" value="1"/>
</dbReference>
<dbReference type="EMBL" id="UINC01050074">
    <property type="protein sequence ID" value="SVB62614.1"/>
    <property type="molecule type" value="Genomic_DNA"/>
</dbReference>
<dbReference type="UniPathway" id="UPA00253"/>
<keyword evidence="2" id="KW-0662">Pyridine nucleotide biosynthesis</keyword>
<comment type="pathway">
    <text evidence="1">Cofactor biosynthesis; NAD(+) biosynthesis.</text>
</comment>
<keyword evidence="7" id="KW-0520">NAD</keyword>
<keyword evidence="3" id="KW-0808">Transferase</keyword>
<evidence type="ECO:0000256" key="7">
    <source>
        <dbReference type="ARBA" id="ARBA00023027"/>
    </source>
</evidence>
<proteinExistence type="predicted"/>
<dbReference type="PANTHER" id="PTHR39321">
    <property type="entry name" value="NICOTINATE-NUCLEOTIDE ADENYLYLTRANSFERASE-RELATED"/>
    <property type="match status" value="1"/>
</dbReference>
<dbReference type="GO" id="GO:0070566">
    <property type="term" value="F:adenylyltransferase activity"/>
    <property type="evidence" value="ECO:0007669"/>
    <property type="project" value="UniProtKB-ARBA"/>
</dbReference>
<keyword evidence="5" id="KW-0547">Nucleotide-binding</keyword>
<dbReference type="Pfam" id="PF01467">
    <property type="entry name" value="CTP_transf_like"/>
    <property type="match status" value="1"/>
</dbReference>
<evidence type="ECO:0000256" key="5">
    <source>
        <dbReference type="ARBA" id="ARBA00022741"/>
    </source>
</evidence>
<dbReference type="InterPro" id="IPR005248">
    <property type="entry name" value="NadD/NMNAT"/>
</dbReference>
<feature type="non-terminal residue" evidence="9">
    <location>
        <position position="1"/>
    </location>
</feature>
<evidence type="ECO:0000256" key="3">
    <source>
        <dbReference type="ARBA" id="ARBA00022679"/>
    </source>
</evidence>
<keyword evidence="4" id="KW-0548">Nucleotidyltransferase</keyword>
<dbReference type="Gene3D" id="3.40.50.620">
    <property type="entry name" value="HUPs"/>
    <property type="match status" value="1"/>
</dbReference>
<gene>
    <name evidence="9" type="ORF">METZ01_LOCUS215468</name>
</gene>
<evidence type="ECO:0000313" key="9">
    <source>
        <dbReference type="EMBL" id="SVB62614.1"/>
    </source>
</evidence>
<dbReference type="CDD" id="cd02165">
    <property type="entry name" value="NMNAT"/>
    <property type="match status" value="1"/>
</dbReference>
<dbReference type="PANTHER" id="PTHR39321:SF3">
    <property type="entry name" value="PHOSPHOPANTETHEINE ADENYLYLTRANSFERASE"/>
    <property type="match status" value="1"/>
</dbReference>
<dbReference type="InterPro" id="IPR004821">
    <property type="entry name" value="Cyt_trans-like"/>
</dbReference>
<reference evidence="9" key="1">
    <citation type="submission" date="2018-05" db="EMBL/GenBank/DDBJ databases">
        <authorList>
            <person name="Lanie J.A."/>
            <person name="Ng W.-L."/>
            <person name="Kazmierczak K.M."/>
            <person name="Andrzejewski T.M."/>
            <person name="Davidsen T.M."/>
            <person name="Wayne K.J."/>
            <person name="Tettelin H."/>
            <person name="Glass J.I."/>
            <person name="Rusch D."/>
            <person name="Podicherti R."/>
            <person name="Tsui H.-C.T."/>
            <person name="Winkler M.E."/>
        </authorList>
    </citation>
    <scope>NUCLEOTIDE SEQUENCE</scope>
</reference>
<accession>A0A382FJV0</accession>
<name>A0A382FJV0_9ZZZZ</name>
<protein>
    <recommendedName>
        <fullName evidence="8">Cytidyltransferase-like domain-containing protein</fullName>
    </recommendedName>
</protein>
<dbReference type="GO" id="GO:0009435">
    <property type="term" value="P:NAD+ biosynthetic process"/>
    <property type="evidence" value="ECO:0007669"/>
    <property type="project" value="UniProtKB-UniPathway"/>
</dbReference>
<evidence type="ECO:0000256" key="4">
    <source>
        <dbReference type="ARBA" id="ARBA00022695"/>
    </source>
</evidence>
<evidence type="ECO:0000256" key="2">
    <source>
        <dbReference type="ARBA" id="ARBA00022642"/>
    </source>
</evidence>
<evidence type="ECO:0000256" key="6">
    <source>
        <dbReference type="ARBA" id="ARBA00022840"/>
    </source>
</evidence>
<feature type="non-terminal residue" evidence="9">
    <location>
        <position position="137"/>
    </location>
</feature>
<dbReference type="AlphaFoldDB" id="A0A382FJV0"/>
<dbReference type="SUPFAM" id="SSF52374">
    <property type="entry name" value="Nucleotidylyl transferase"/>
    <property type="match status" value="1"/>
</dbReference>
<keyword evidence="6" id="KW-0067">ATP-binding</keyword>
<feature type="domain" description="Cytidyltransferase-like" evidence="8">
    <location>
        <begin position="11"/>
        <end position="137"/>
    </location>
</feature>
<dbReference type="GO" id="GO:0005524">
    <property type="term" value="F:ATP binding"/>
    <property type="evidence" value="ECO:0007669"/>
    <property type="project" value="UniProtKB-KW"/>
</dbReference>
<evidence type="ECO:0000259" key="8">
    <source>
        <dbReference type="Pfam" id="PF01467"/>
    </source>
</evidence>
<sequence length="137" mass="15602">VSKEFRRRIGVFGGTFDPPHIGHTSAALTAMRKLELDFVLMVVANDPWQKTGQNNDSSKIDTSTVSKPDDRLEMLKRAMNDHDDLMADDMEILRGGRTYTIDTVSELNDRFPESEFFLLIGADVAKDFDSWREPHEI</sequence>
<organism evidence="9">
    <name type="scientific">marine metagenome</name>
    <dbReference type="NCBI Taxonomy" id="408172"/>
    <lineage>
        <taxon>unclassified sequences</taxon>
        <taxon>metagenomes</taxon>
        <taxon>ecological metagenomes</taxon>
    </lineage>
</organism>
<evidence type="ECO:0000256" key="1">
    <source>
        <dbReference type="ARBA" id="ARBA00004790"/>
    </source>
</evidence>
<dbReference type="InterPro" id="IPR014729">
    <property type="entry name" value="Rossmann-like_a/b/a_fold"/>
</dbReference>